<gene>
    <name evidence="3" type="ORF">V6N12_041807</name>
</gene>
<dbReference type="Pfam" id="PF13456">
    <property type="entry name" value="RVT_3"/>
    <property type="match status" value="1"/>
</dbReference>
<feature type="transmembrane region" description="Helical" evidence="1">
    <location>
        <begin position="20"/>
        <end position="39"/>
    </location>
</feature>
<keyword evidence="4" id="KW-1185">Reference proteome</keyword>
<dbReference type="EMBL" id="JBBPBM010000015">
    <property type="protein sequence ID" value="KAK8558504.1"/>
    <property type="molecule type" value="Genomic_DNA"/>
</dbReference>
<dbReference type="InterPro" id="IPR002156">
    <property type="entry name" value="RNaseH_domain"/>
</dbReference>
<evidence type="ECO:0000259" key="2">
    <source>
        <dbReference type="Pfam" id="PF13456"/>
    </source>
</evidence>
<dbReference type="Proteomes" id="UP001472677">
    <property type="component" value="Unassembled WGS sequence"/>
</dbReference>
<evidence type="ECO:0000313" key="4">
    <source>
        <dbReference type="Proteomes" id="UP001472677"/>
    </source>
</evidence>
<accession>A0ABR2ECY1</accession>
<feature type="domain" description="RNase H type-1" evidence="2">
    <location>
        <begin position="7"/>
        <end position="92"/>
    </location>
</feature>
<organism evidence="3 4">
    <name type="scientific">Hibiscus sabdariffa</name>
    <name type="common">roselle</name>
    <dbReference type="NCBI Taxonomy" id="183260"/>
    <lineage>
        <taxon>Eukaryota</taxon>
        <taxon>Viridiplantae</taxon>
        <taxon>Streptophyta</taxon>
        <taxon>Embryophyta</taxon>
        <taxon>Tracheophyta</taxon>
        <taxon>Spermatophyta</taxon>
        <taxon>Magnoliopsida</taxon>
        <taxon>eudicotyledons</taxon>
        <taxon>Gunneridae</taxon>
        <taxon>Pentapetalae</taxon>
        <taxon>rosids</taxon>
        <taxon>malvids</taxon>
        <taxon>Malvales</taxon>
        <taxon>Malvaceae</taxon>
        <taxon>Malvoideae</taxon>
        <taxon>Hibiscus</taxon>
    </lineage>
</organism>
<dbReference type="PANTHER" id="PTHR47074">
    <property type="entry name" value="BNAC02G40300D PROTEIN"/>
    <property type="match status" value="1"/>
</dbReference>
<reference evidence="3 4" key="1">
    <citation type="journal article" date="2024" name="G3 (Bethesda)">
        <title>Genome assembly of Hibiscus sabdariffa L. provides insights into metabolisms of medicinal natural products.</title>
        <authorList>
            <person name="Kim T."/>
        </authorList>
    </citation>
    <scope>NUCLEOTIDE SEQUENCE [LARGE SCALE GENOMIC DNA]</scope>
    <source>
        <strain evidence="3">TK-2024</strain>
        <tissue evidence="3">Old leaves</tissue>
    </source>
</reference>
<keyword evidence="1" id="KW-1133">Transmembrane helix</keyword>
<dbReference type="PANTHER" id="PTHR47074:SF61">
    <property type="entry name" value="RNASE H TYPE-1 DOMAIN-CONTAINING PROTEIN"/>
    <property type="match status" value="1"/>
</dbReference>
<proteinExistence type="predicted"/>
<dbReference type="InterPro" id="IPR052929">
    <property type="entry name" value="RNase_H-like_EbsB-rel"/>
</dbReference>
<protein>
    <recommendedName>
        <fullName evidence="2">RNase H type-1 domain-containing protein</fullName>
    </recommendedName>
</protein>
<sequence>MLSTGLSHSTPFAAKANALTHAILLAIDLYISSVIFEGYSLSVIKKMNSTSLYLSFIGALICEAKRLVESFYACCFIFVDRVGNHSVHALTRDSSLNSMDIFWIEEVPSNVESALTFDQMNIDPL</sequence>
<keyword evidence="1" id="KW-0812">Transmembrane</keyword>
<evidence type="ECO:0000256" key="1">
    <source>
        <dbReference type="SAM" id="Phobius"/>
    </source>
</evidence>
<name>A0ABR2ECY1_9ROSI</name>
<keyword evidence="1" id="KW-0472">Membrane</keyword>
<evidence type="ECO:0000313" key="3">
    <source>
        <dbReference type="EMBL" id="KAK8558504.1"/>
    </source>
</evidence>
<comment type="caution">
    <text evidence="3">The sequence shown here is derived from an EMBL/GenBank/DDBJ whole genome shotgun (WGS) entry which is preliminary data.</text>
</comment>